<dbReference type="SUPFAM" id="SSF46689">
    <property type="entry name" value="Homeodomain-like"/>
    <property type="match status" value="1"/>
</dbReference>
<proteinExistence type="predicted"/>
<dbReference type="GO" id="GO:0003677">
    <property type="term" value="F:DNA binding"/>
    <property type="evidence" value="ECO:0007669"/>
    <property type="project" value="UniProtKB-UniRule"/>
</dbReference>
<accession>R8Y723</accession>
<evidence type="ECO:0000259" key="3">
    <source>
        <dbReference type="PROSITE" id="PS50977"/>
    </source>
</evidence>
<gene>
    <name evidence="4" type="ORF">F935_00863</name>
</gene>
<dbReference type="InterPro" id="IPR009057">
    <property type="entry name" value="Homeodomain-like_sf"/>
</dbReference>
<dbReference type="HOGENOM" id="CLU_069356_23_3_6"/>
<sequence>MCLFLALNLRVKAFYLIYIQQKIILNGMSMPTLEASFKALRVLHAARNLFNQYGFNNVGVDRIVSDAKIPKATFYNCFSSKEKLIEMCLTFQKDALKDEVFSIIHSYRELMVFDKLKKIFFLHADLEGFYHLQFKAIFEIEKLYPAAYKIVSDYRSWFIKEIYKLILTIKVTATLEDAYMFLFVIDGAMVQLLSANKIDERDKLLEYFMSMLT</sequence>
<dbReference type="Proteomes" id="UP000014041">
    <property type="component" value="Unassembled WGS sequence"/>
</dbReference>
<dbReference type="Pfam" id="PF00440">
    <property type="entry name" value="TetR_N"/>
    <property type="match status" value="1"/>
</dbReference>
<feature type="DNA-binding region" description="H-T-H motif" evidence="2">
    <location>
        <begin position="59"/>
        <end position="78"/>
    </location>
</feature>
<evidence type="ECO:0000256" key="2">
    <source>
        <dbReference type="PROSITE-ProRule" id="PRU00335"/>
    </source>
</evidence>
<name>R8Y723_ACICA</name>
<dbReference type="Gene3D" id="1.10.357.10">
    <property type="entry name" value="Tetracycline Repressor, domain 2"/>
    <property type="match status" value="1"/>
</dbReference>
<dbReference type="InterPro" id="IPR001647">
    <property type="entry name" value="HTH_TetR"/>
</dbReference>
<dbReference type="PATRIC" id="fig|1217690.3.peg.840"/>
<organism evidence="4 5">
    <name type="scientific">Acinetobacter calcoaceticus ANC 3811</name>
    <dbReference type="NCBI Taxonomy" id="1217690"/>
    <lineage>
        <taxon>Bacteria</taxon>
        <taxon>Pseudomonadati</taxon>
        <taxon>Pseudomonadota</taxon>
        <taxon>Gammaproteobacteria</taxon>
        <taxon>Moraxellales</taxon>
        <taxon>Moraxellaceae</taxon>
        <taxon>Acinetobacter</taxon>
        <taxon>Acinetobacter calcoaceticus/baumannii complex</taxon>
    </lineage>
</organism>
<evidence type="ECO:0000256" key="1">
    <source>
        <dbReference type="ARBA" id="ARBA00023125"/>
    </source>
</evidence>
<evidence type="ECO:0000313" key="4">
    <source>
        <dbReference type="EMBL" id="EOQ65203.1"/>
    </source>
</evidence>
<dbReference type="PROSITE" id="PS50977">
    <property type="entry name" value="HTH_TETR_2"/>
    <property type="match status" value="1"/>
</dbReference>
<dbReference type="AlphaFoldDB" id="R8Y723"/>
<evidence type="ECO:0000313" key="5">
    <source>
        <dbReference type="Proteomes" id="UP000014041"/>
    </source>
</evidence>
<dbReference type="PRINTS" id="PR00455">
    <property type="entry name" value="HTHTETR"/>
</dbReference>
<protein>
    <recommendedName>
        <fullName evidence="3">HTH tetR-type domain-containing protein</fullName>
    </recommendedName>
</protein>
<dbReference type="EMBL" id="APQJ01000005">
    <property type="protein sequence ID" value="EOQ65203.1"/>
    <property type="molecule type" value="Genomic_DNA"/>
</dbReference>
<reference evidence="4 5" key="1">
    <citation type="submission" date="2013-02" db="EMBL/GenBank/DDBJ databases">
        <title>The Genome Sequence of Acinetobacter sp. ANC 3811.</title>
        <authorList>
            <consortium name="The Broad Institute Genome Sequencing Platform"/>
            <consortium name="The Broad Institute Genome Sequencing Center for Infectious Disease"/>
            <person name="Cerqueira G."/>
            <person name="Feldgarden M."/>
            <person name="Courvalin P."/>
            <person name="Perichon B."/>
            <person name="Grillot-Courvalin C."/>
            <person name="Clermont D."/>
            <person name="Rocha E."/>
            <person name="Yoon E.-J."/>
            <person name="Nemec A."/>
            <person name="Walker B."/>
            <person name="Young S.K."/>
            <person name="Zeng Q."/>
            <person name="Gargeya S."/>
            <person name="Fitzgerald M."/>
            <person name="Haas B."/>
            <person name="Abouelleil A."/>
            <person name="Alvarado L."/>
            <person name="Arachchi H.M."/>
            <person name="Berlin A.M."/>
            <person name="Chapman S.B."/>
            <person name="Dewar J."/>
            <person name="Goldberg J."/>
            <person name="Griggs A."/>
            <person name="Gujja S."/>
            <person name="Hansen M."/>
            <person name="Howarth C."/>
            <person name="Imamovic A."/>
            <person name="Larimer J."/>
            <person name="McCowan C."/>
            <person name="Murphy C."/>
            <person name="Neiman D."/>
            <person name="Pearson M."/>
            <person name="Priest M."/>
            <person name="Roberts A."/>
            <person name="Saif S."/>
            <person name="Shea T."/>
            <person name="Sisk P."/>
            <person name="Sykes S."/>
            <person name="Wortman J."/>
            <person name="Nusbaum C."/>
            <person name="Birren B."/>
        </authorList>
    </citation>
    <scope>NUCLEOTIDE SEQUENCE [LARGE SCALE GENOMIC DNA]</scope>
    <source>
        <strain evidence="4 5">ANC 3811</strain>
    </source>
</reference>
<feature type="domain" description="HTH tetR-type" evidence="3">
    <location>
        <begin position="36"/>
        <end position="96"/>
    </location>
</feature>
<keyword evidence="1 2" id="KW-0238">DNA-binding</keyword>
<comment type="caution">
    <text evidence="4">The sequence shown here is derived from an EMBL/GenBank/DDBJ whole genome shotgun (WGS) entry which is preliminary data.</text>
</comment>